<feature type="region of interest" description="Disordered" evidence="1">
    <location>
        <begin position="329"/>
        <end position="357"/>
    </location>
</feature>
<comment type="caution">
    <text evidence="3">The sequence shown here is derived from an EMBL/GenBank/DDBJ whole genome shotgun (WGS) entry which is preliminary data.</text>
</comment>
<organism evidence="3 4">
    <name type="scientific">Streptomyces coacervatus</name>
    <dbReference type="NCBI Taxonomy" id="647381"/>
    <lineage>
        <taxon>Bacteria</taxon>
        <taxon>Bacillati</taxon>
        <taxon>Actinomycetota</taxon>
        <taxon>Actinomycetes</taxon>
        <taxon>Kitasatosporales</taxon>
        <taxon>Streptomycetaceae</taxon>
        <taxon>Streptomyces</taxon>
    </lineage>
</organism>
<feature type="domain" description="NADH:flavin oxidoreductase/NADH oxidase N-terminal" evidence="2">
    <location>
        <begin position="5"/>
        <end position="331"/>
    </location>
</feature>
<evidence type="ECO:0000259" key="2">
    <source>
        <dbReference type="Pfam" id="PF00724"/>
    </source>
</evidence>
<evidence type="ECO:0000313" key="3">
    <source>
        <dbReference type="EMBL" id="GAA3828645.1"/>
    </source>
</evidence>
<dbReference type="PANTHER" id="PTHR22893:SF91">
    <property type="entry name" value="NADPH DEHYDROGENASE 2-RELATED"/>
    <property type="match status" value="1"/>
</dbReference>
<dbReference type="RefSeq" id="WP_275776284.1">
    <property type="nucleotide sequence ID" value="NZ_BAABDE010000028.1"/>
</dbReference>
<dbReference type="Pfam" id="PF00724">
    <property type="entry name" value="Oxidored_FMN"/>
    <property type="match status" value="1"/>
</dbReference>
<name>A0ABP7IW78_9ACTN</name>
<accession>A0ABP7IW78</accession>
<dbReference type="PANTHER" id="PTHR22893">
    <property type="entry name" value="NADH OXIDOREDUCTASE-RELATED"/>
    <property type="match status" value="1"/>
</dbReference>
<keyword evidence="4" id="KW-1185">Reference proteome</keyword>
<dbReference type="SUPFAM" id="SSF51395">
    <property type="entry name" value="FMN-linked oxidoreductases"/>
    <property type="match status" value="1"/>
</dbReference>
<dbReference type="InterPro" id="IPR001155">
    <property type="entry name" value="OxRdtase_FMN_N"/>
</dbReference>
<gene>
    <name evidence="3" type="ORF">GCM10022403_072420</name>
</gene>
<evidence type="ECO:0000256" key="1">
    <source>
        <dbReference type="SAM" id="MobiDB-lite"/>
    </source>
</evidence>
<dbReference type="Gene3D" id="3.20.20.70">
    <property type="entry name" value="Aldolase class I"/>
    <property type="match status" value="1"/>
</dbReference>
<dbReference type="InterPro" id="IPR045247">
    <property type="entry name" value="Oye-like"/>
</dbReference>
<protein>
    <submittedName>
        <fullName evidence="3">Alkene reductase</fullName>
    </submittedName>
</protein>
<proteinExistence type="predicted"/>
<dbReference type="CDD" id="cd02933">
    <property type="entry name" value="OYE_like_FMN"/>
    <property type="match status" value="1"/>
</dbReference>
<dbReference type="InterPro" id="IPR013785">
    <property type="entry name" value="Aldolase_TIM"/>
</dbReference>
<evidence type="ECO:0000313" key="4">
    <source>
        <dbReference type="Proteomes" id="UP001501009"/>
    </source>
</evidence>
<sequence>MSKAFEATDLGGTRLANRIVMAPMTRSRAYGPGQSPTELMAEYYAQRASAGLIVTEGTQPSAIGQGYPDTPGIHTAEQIAAWRQVTDKVHAEGGVIFLQLMHTGRVGHSTWQGRKPVGPSAVQAKGQIYTHDGMKDFEVPQELSGAEVEQTIADYADAAKNAIEAGFDGVELHGANGYLIHQFLAPNSNTRTDAWGGSPEARARFAVETAKAVVAAIGADKVGFRMSPGNPFNDIDESDRADVEATYTALINGLAPLNLAYLHQMEAPGYRDFTVQARKTWPTTFILNPFTGQEPTGPGELQLVDDGTADLIAYGALFLANPDLPARLAQNGPFNTPDRAKSFGGDHTGYTDYPTLD</sequence>
<dbReference type="EMBL" id="BAABDE010000028">
    <property type="protein sequence ID" value="GAA3828645.1"/>
    <property type="molecule type" value="Genomic_DNA"/>
</dbReference>
<reference evidence="4" key="1">
    <citation type="journal article" date="2019" name="Int. J. Syst. Evol. Microbiol.">
        <title>The Global Catalogue of Microorganisms (GCM) 10K type strain sequencing project: providing services to taxonomists for standard genome sequencing and annotation.</title>
        <authorList>
            <consortium name="The Broad Institute Genomics Platform"/>
            <consortium name="The Broad Institute Genome Sequencing Center for Infectious Disease"/>
            <person name="Wu L."/>
            <person name="Ma J."/>
        </authorList>
    </citation>
    <scope>NUCLEOTIDE SEQUENCE [LARGE SCALE GENOMIC DNA]</scope>
    <source>
        <strain evidence="4">JCM 17138</strain>
    </source>
</reference>
<dbReference type="Proteomes" id="UP001501009">
    <property type="component" value="Unassembled WGS sequence"/>
</dbReference>